<dbReference type="EMBL" id="AP014959">
    <property type="protein sequence ID" value="BAS83088.1"/>
    <property type="molecule type" value="Genomic_DNA"/>
</dbReference>
<sequence length="165" mass="17374">TGSNVAVGAGDRGHALGATGIAAEELGEAEVGDVRLELGVEEDVVGLDVAVQDRRRAVVVQVAEALGGLHGDLVPRRPLQVAALLAVEHLAEAAVRHVLVHQQVRLPVGGEPEQAHDVSVPDAPQRLYLRREAVVVVRRAGAPHGREPLHGHHRAAGHRALVHDP</sequence>
<dbReference type="AlphaFoldDB" id="A0A0P0VV01"/>
<reference evidence="3" key="1">
    <citation type="journal article" date="2005" name="Nature">
        <title>The map-based sequence of the rice genome.</title>
        <authorList>
            <consortium name="International rice genome sequencing project (IRGSP)"/>
            <person name="Matsumoto T."/>
            <person name="Wu J."/>
            <person name="Kanamori H."/>
            <person name="Katayose Y."/>
            <person name="Fujisawa M."/>
            <person name="Namiki N."/>
            <person name="Mizuno H."/>
            <person name="Yamamoto K."/>
            <person name="Antonio B.A."/>
            <person name="Baba T."/>
            <person name="Sakata K."/>
            <person name="Nagamura Y."/>
            <person name="Aoki H."/>
            <person name="Arikawa K."/>
            <person name="Arita K."/>
            <person name="Bito T."/>
            <person name="Chiden Y."/>
            <person name="Fujitsuka N."/>
            <person name="Fukunaka R."/>
            <person name="Hamada M."/>
            <person name="Harada C."/>
            <person name="Hayashi A."/>
            <person name="Hijishita S."/>
            <person name="Honda M."/>
            <person name="Hosokawa S."/>
            <person name="Ichikawa Y."/>
            <person name="Idonuma A."/>
            <person name="Iijima M."/>
            <person name="Ikeda M."/>
            <person name="Ikeno M."/>
            <person name="Ito K."/>
            <person name="Ito S."/>
            <person name="Ito T."/>
            <person name="Ito Y."/>
            <person name="Ito Y."/>
            <person name="Iwabuchi A."/>
            <person name="Kamiya K."/>
            <person name="Karasawa W."/>
            <person name="Kurita K."/>
            <person name="Katagiri S."/>
            <person name="Kikuta A."/>
            <person name="Kobayashi H."/>
            <person name="Kobayashi N."/>
            <person name="Machita K."/>
            <person name="Maehara T."/>
            <person name="Masukawa M."/>
            <person name="Mizubayashi T."/>
            <person name="Mukai Y."/>
            <person name="Nagasaki H."/>
            <person name="Nagata Y."/>
            <person name="Naito S."/>
            <person name="Nakashima M."/>
            <person name="Nakama Y."/>
            <person name="Nakamichi Y."/>
            <person name="Nakamura M."/>
            <person name="Meguro A."/>
            <person name="Negishi M."/>
            <person name="Ohta I."/>
            <person name="Ohta T."/>
            <person name="Okamoto M."/>
            <person name="Ono N."/>
            <person name="Saji S."/>
            <person name="Sakaguchi M."/>
            <person name="Sakai K."/>
            <person name="Shibata M."/>
            <person name="Shimokawa T."/>
            <person name="Song J."/>
            <person name="Takazaki Y."/>
            <person name="Terasawa K."/>
            <person name="Tsugane M."/>
            <person name="Tsuji K."/>
            <person name="Ueda S."/>
            <person name="Waki K."/>
            <person name="Yamagata H."/>
            <person name="Yamamoto M."/>
            <person name="Yamamoto S."/>
            <person name="Yamane H."/>
            <person name="Yoshiki S."/>
            <person name="Yoshihara R."/>
            <person name="Yukawa K."/>
            <person name="Zhong H."/>
            <person name="Yano M."/>
            <person name="Yuan Q."/>
            <person name="Ouyang S."/>
            <person name="Liu J."/>
            <person name="Jones K.M."/>
            <person name="Gansberger K."/>
            <person name="Moffat K."/>
            <person name="Hill J."/>
            <person name="Bera J."/>
            <person name="Fadrosh D."/>
            <person name="Jin S."/>
            <person name="Johri S."/>
            <person name="Kim M."/>
            <person name="Overton L."/>
            <person name="Reardon M."/>
            <person name="Tsitrin T."/>
            <person name="Vuong H."/>
            <person name="Weaver B."/>
            <person name="Ciecko A."/>
            <person name="Tallon L."/>
            <person name="Jackson J."/>
            <person name="Pai G."/>
            <person name="Aken S.V."/>
            <person name="Utterback T."/>
            <person name="Reidmuller S."/>
            <person name="Feldblyum T."/>
            <person name="Hsiao J."/>
            <person name="Zismann V."/>
            <person name="Iobst S."/>
            <person name="de Vazeille A.R."/>
            <person name="Buell C.R."/>
            <person name="Ying K."/>
            <person name="Li Y."/>
            <person name="Lu T."/>
            <person name="Huang Y."/>
            <person name="Zhao Q."/>
            <person name="Feng Q."/>
            <person name="Zhang L."/>
            <person name="Zhu J."/>
            <person name="Weng Q."/>
            <person name="Mu J."/>
            <person name="Lu Y."/>
            <person name="Fan D."/>
            <person name="Liu Y."/>
            <person name="Guan J."/>
            <person name="Zhang Y."/>
            <person name="Yu S."/>
            <person name="Liu X."/>
            <person name="Zhang Y."/>
            <person name="Hong G."/>
            <person name="Han B."/>
            <person name="Choisne N."/>
            <person name="Demange N."/>
            <person name="Orjeda G."/>
            <person name="Samain S."/>
            <person name="Cattolico L."/>
            <person name="Pelletier E."/>
            <person name="Couloux A."/>
            <person name="Segurens B."/>
            <person name="Wincker P."/>
            <person name="D'Hont A."/>
            <person name="Scarpelli C."/>
            <person name="Weissenbach J."/>
            <person name="Salanoubat M."/>
            <person name="Quetier F."/>
            <person name="Yu Y."/>
            <person name="Kim H.R."/>
            <person name="Rambo T."/>
            <person name="Currie J."/>
            <person name="Collura K."/>
            <person name="Luo M."/>
            <person name="Yang T."/>
            <person name="Ammiraju J.S.S."/>
            <person name="Engler F."/>
            <person name="Soderlund C."/>
            <person name="Wing R.A."/>
            <person name="Palmer L.E."/>
            <person name="de la Bastide M."/>
            <person name="Spiegel L."/>
            <person name="Nascimento L."/>
            <person name="Zutavern T."/>
            <person name="O'Shaughnessy A."/>
            <person name="Dike S."/>
            <person name="Dedhia N."/>
            <person name="Preston R."/>
            <person name="Balija V."/>
            <person name="McCombie W.R."/>
            <person name="Chow T."/>
            <person name="Chen H."/>
            <person name="Chung M."/>
            <person name="Chen C."/>
            <person name="Shaw J."/>
            <person name="Wu H."/>
            <person name="Hsiao K."/>
            <person name="Chao Y."/>
            <person name="Chu M."/>
            <person name="Cheng C."/>
            <person name="Hour A."/>
            <person name="Lee P."/>
            <person name="Lin S."/>
            <person name="Lin Y."/>
            <person name="Liou J."/>
            <person name="Liu S."/>
            <person name="Hsing Y."/>
            <person name="Raghuvanshi S."/>
            <person name="Mohanty A."/>
            <person name="Bharti A.K."/>
            <person name="Gaur A."/>
            <person name="Gupta V."/>
            <person name="Kumar D."/>
            <person name="Ravi V."/>
            <person name="Vij S."/>
            <person name="Kapur A."/>
            <person name="Khurana P."/>
            <person name="Khurana P."/>
            <person name="Khurana J.P."/>
            <person name="Tyagi A.K."/>
            <person name="Gaikwad K."/>
            <person name="Singh A."/>
            <person name="Dalal V."/>
            <person name="Srivastava S."/>
            <person name="Dixit A."/>
            <person name="Pal A.K."/>
            <person name="Ghazi I.A."/>
            <person name="Yadav M."/>
            <person name="Pandit A."/>
            <person name="Bhargava A."/>
            <person name="Sureshbabu K."/>
            <person name="Batra K."/>
            <person name="Sharma T.R."/>
            <person name="Mohapatra T."/>
            <person name="Singh N.K."/>
            <person name="Messing J."/>
            <person name="Nelson A.B."/>
            <person name="Fuks G."/>
            <person name="Kavchok S."/>
            <person name="Keizer G."/>
            <person name="Linton E."/>
            <person name="Llaca V."/>
            <person name="Song R."/>
            <person name="Tanyolac B."/>
            <person name="Young S."/>
            <person name="Ho-Il K."/>
            <person name="Hahn J.H."/>
            <person name="Sangsakoo G."/>
            <person name="Vanavichit A."/>
            <person name="de Mattos Luiz.A.T."/>
            <person name="Zimmer P.D."/>
            <person name="Malone G."/>
            <person name="Dellagostin O."/>
            <person name="de Oliveira A.C."/>
            <person name="Bevan M."/>
            <person name="Bancroft I."/>
            <person name="Minx P."/>
            <person name="Cordum H."/>
            <person name="Wilson R."/>
            <person name="Cheng Z."/>
            <person name="Jin W."/>
            <person name="Jiang J."/>
            <person name="Leong S.A."/>
            <person name="Iwama H."/>
            <person name="Gojobori T."/>
            <person name="Itoh T."/>
            <person name="Niimura Y."/>
            <person name="Fujii Y."/>
            <person name="Habara T."/>
            <person name="Sakai H."/>
            <person name="Sato Y."/>
            <person name="Wilson G."/>
            <person name="Kumar K."/>
            <person name="McCouch S."/>
            <person name="Juretic N."/>
            <person name="Hoen D."/>
            <person name="Wright S."/>
            <person name="Bruskiewich R."/>
            <person name="Bureau T."/>
            <person name="Miyao A."/>
            <person name="Hirochika H."/>
            <person name="Nishikawa T."/>
            <person name="Kadowaki K."/>
            <person name="Sugiura M."/>
            <person name="Burr B."/>
            <person name="Sasaki T."/>
        </authorList>
    </citation>
    <scope>NUCLEOTIDE SEQUENCE [LARGE SCALE GENOMIC DNA]</scope>
    <source>
        <strain evidence="3">cv. Nipponbare</strain>
    </source>
</reference>
<evidence type="ECO:0000313" key="2">
    <source>
        <dbReference type="EMBL" id="BAS83088.1"/>
    </source>
</evidence>
<feature type="non-terminal residue" evidence="2">
    <location>
        <position position="1"/>
    </location>
</feature>
<dbReference type="FunCoup" id="A0A0P0VV01">
    <property type="interactions" value="331"/>
</dbReference>
<protein>
    <submittedName>
        <fullName evidence="2">Os03g0228901 protein</fullName>
    </submittedName>
</protein>
<evidence type="ECO:0000313" key="3">
    <source>
        <dbReference type="Proteomes" id="UP000059680"/>
    </source>
</evidence>
<dbReference type="PaxDb" id="39947-A0A0P0VV01"/>
<keyword evidence="3" id="KW-1185">Reference proteome</keyword>
<dbReference type="Gramene" id="Os03t0228901-00">
    <property type="protein sequence ID" value="Os03t0228901-00"/>
    <property type="gene ID" value="Os03g0228901"/>
</dbReference>
<reference evidence="2 3" key="2">
    <citation type="journal article" date="2013" name="Plant Cell Physiol.">
        <title>Rice Annotation Project Database (RAP-DB): an integrative and interactive database for rice genomics.</title>
        <authorList>
            <person name="Sakai H."/>
            <person name="Lee S.S."/>
            <person name="Tanaka T."/>
            <person name="Numa H."/>
            <person name="Kim J."/>
            <person name="Kawahara Y."/>
            <person name="Wakimoto H."/>
            <person name="Yang C.C."/>
            <person name="Iwamoto M."/>
            <person name="Abe T."/>
            <person name="Yamada Y."/>
            <person name="Muto A."/>
            <person name="Inokuchi H."/>
            <person name="Ikemura T."/>
            <person name="Matsumoto T."/>
            <person name="Sasaki T."/>
            <person name="Itoh T."/>
        </authorList>
    </citation>
    <scope>NUCLEOTIDE SEQUENCE [LARGE SCALE GENOMIC DNA]</scope>
    <source>
        <strain evidence="3">cv. Nipponbare</strain>
    </source>
</reference>
<name>A0A0P0VV01_ORYSJ</name>
<organism evidence="2 3">
    <name type="scientific">Oryza sativa subsp. japonica</name>
    <name type="common">Rice</name>
    <dbReference type="NCBI Taxonomy" id="39947"/>
    <lineage>
        <taxon>Eukaryota</taxon>
        <taxon>Viridiplantae</taxon>
        <taxon>Streptophyta</taxon>
        <taxon>Embryophyta</taxon>
        <taxon>Tracheophyta</taxon>
        <taxon>Spermatophyta</taxon>
        <taxon>Magnoliopsida</taxon>
        <taxon>Liliopsida</taxon>
        <taxon>Poales</taxon>
        <taxon>Poaceae</taxon>
        <taxon>BOP clade</taxon>
        <taxon>Oryzoideae</taxon>
        <taxon>Oryzeae</taxon>
        <taxon>Oryzinae</taxon>
        <taxon>Oryza</taxon>
        <taxon>Oryza sativa</taxon>
    </lineage>
</organism>
<reference evidence="2 3" key="3">
    <citation type="journal article" date="2013" name="Rice">
        <title>Improvement of the Oryza sativa Nipponbare reference genome using next generation sequence and optical map data.</title>
        <authorList>
            <person name="Kawahara Y."/>
            <person name="de la Bastide M."/>
            <person name="Hamilton J.P."/>
            <person name="Kanamori H."/>
            <person name="McCombie W.R."/>
            <person name="Ouyang S."/>
            <person name="Schwartz D.C."/>
            <person name="Tanaka T."/>
            <person name="Wu J."/>
            <person name="Zhou S."/>
            <person name="Childs K.L."/>
            <person name="Davidson R.M."/>
            <person name="Lin H."/>
            <person name="Quesada-Ocampo L."/>
            <person name="Vaillancourt B."/>
            <person name="Sakai H."/>
            <person name="Lee S.S."/>
            <person name="Kim J."/>
            <person name="Numa H."/>
            <person name="Itoh T."/>
            <person name="Buell C.R."/>
            <person name="Matsumoto T."/>
        </authorList>
    </citation>
    <scope>NUCLEOTIDE SEQUENCE [LARGE SCALE GENOMIC DNA]</scope>
    <source>
        <strain evidence="3">cv. Nipponbare</strain>
    </source>
</reference>
<gene>
    <name evidence="2" type="ordered locus">Os03g0228901</name>
    <name evidence="2" type="ORF">OSNPB_030228901</name>
</gene>
<feature type="region of interest" description="Disordered" evidence="1">
    <location>
        <begin position="143"/>
        <end position="165"/>
    </location>
</feature>
<dbReference type="InParanoid" id="A0A0P0VV01"/>
<dbReference type="Proteomes" id="UP000059680">
    <property type="component" value="Chromosome 3"/>
</dbReference>
<accession>A0A0P0VV01</accession>
<proteinExistence type="predicted"/>
<evidence type="ECO:0000256" key="1">
    <source>
        <dbReference type="SAM" id="MobiDB-lite"/>
    </source>
</evidence>